<evidence type="ECO:0000313" key="3">
    <source>
        <dbReference type="Proteomes" id="UP001057877"/>
    </source>
</evidence>
<protein>
    <submittedName>
        <fullName evidence="2">Carboxypeptidase-like regulatory domain-containing protein</fullName>
    </submittedName>
</protein>
<dbReference type="InterPro" id="IPR000601">
    <property type="entry name" value="PKD_dom"/>
</dbReference>
<keyword evidence="3" id="KW-1185">Reference proteome</keyword>
<reference evidence="2" key="1">
    <citation type="submission" date="2022-01" db="EMBL/GenBank/DDBJ databases">
        <title>Paenibacillus spongiae sp. nov., isolated from marine sponge.</title>
        <authorList>
            <person name="Li Z."/>
            <person name="Zhang M."/>
        </authorList>
    </citation>
    <scope>NUCLEOTIDE SEQUENCE</scope>
    <source>
        <strain evidence="2">PHS-Z3</strain>
    </source>
</reference>
<name>A0ABY5SE09_9BACL</name>
<evidence type="ECO:0000259" key="1">
    <source>
        <dbReference type="PROSITE" id="PS50093"/>
    </source>
</evidence>
<proteinExistence type="predicted"/>
<dbReference type="RefSeq" id="WP_258387065.1">
    <property type="nucleotide sequence ID" value="NZ_CP091430.1"/>
</dbReference>
<dbReference type="EMBL" id="CP091430">
    <property type="protein sequence ID" value="UVI31002.1"/>
    <property type="molecule type" value="Genomic_DNA"/>
</dbReference>
<dbReference type="Proteomes" id="UP001057877">
    <property type="component" value="Chromosome"/>
</dbReference>
<gene>
    <name evidence="2" type="ORF">L1F29_03815</name>
</gene>
<feature type="domain" description="PKD" evidence="1">
    <location>
        <begin position="226"/>
        <end position="251"/>
    </location>
</feature>
<organism evidence="2 3">
    <name type="scientific">Paenibacillus spongiae</name>
    <dbReference type="NCBI Taxonomy" id="2909671"/>
    <lineage>
        <taxon>Bacteria</taxon>
        <taxon>Bacillati</taxon>
        <taxon>Bacillota</taxon>
        <taxon>Bacilli</taxon>
        <taxon>Bacillales</taxon>
        <taxon>Paenibacillaceae</taxon>
        <taxon>Paenibacillus</taxon>
    </lineage>
</organism>
<sequence>MATIIGRIALQPAVVRPGETVRVEVFVIDDNPIIGSSVQVSVNGKPGALHYLQFPAAGQRRLIVRARTAAGETDQQVALLDVVGAPLEFQSYQNRSDIAMIGVSQLPTQPYTAVFTLGSTMDTRSPHLQQTRPSISPQLTKVFAPDSLTARLASQGALGRVMTENPQALTRIETRRMTNTRANASVRTDIGIRLVPKTAKRLAVSAVYDLTNISLDTIFGEAVRAPRMEFEWDFGDGAKATTRTPVVSHDYFATIDHAAGVGQFVVSCNVKHAGITVKRTLTIHSAYAICKAAGTVVPHVTADLFAHKRYNMLTGMFTVYNVEDTPIVLDRVSITPMVDDGDAVTMPRPYVNLKQPITIAPRSSSMVGVNVPFVTGTPEAGQLRFDVKSFTVLYAGTVGASPVRCSAVFDVPVAEWSMKPKSLQLPELPPKYRKPWPWELVENVLAEVVNPVVNPVLPATVLDAKTGTLAVSLGALNSGANTKALARDQGMRALSAVYAPVDKMIEARSMAAPAARFLSQEIQRETLNINLPKFTPKLPTLDLGNLGGLGGIIRPLNGPPLPGFIAEGQVCDPDNLSEEDLATADAGQLVCQLTDEVKDVLMPARWMNARKGDCILSPGGDGIIGGLMLNVKPAQWYSHSGIMTRNYDEITHSTGSQKRLMDHLIGVLADGSDGFEPNVLKYIWPGAITQTVQHSIEGEAFPDPEYDKTYSVSAFGPHAVGVTHNDQFTMIPPLVVKPDPMQETPAVRTALHAIATDARNNAGRPGVKPKYHYRWYCYTDPTIGLGEPEGPEAGWAAGTRASVCSSYIWMHAKARGAHLETGQALVTPTDLEPSDVAQGATVRPTTPDGLYNYSAQERLDAAYWLYDTIYNQAYEKAGWFGEILTDGADDVANQFLNAFANDDADGKDSEEWENVTDADAVSPDNMLWWDGPSLGGLYGFAEPAIYREPRVESYTVSRWKKVLSRGTVRGKVYGEAGPVAGAMVQAYDGKTAFSGADGSYSLHDVPLGSYQLKGSKVIDGVLYSAQVNINLNAADLVADIHLQPPSDRYRLAQIFIDFWGRDEENIGSDQILDPGPEYFELELGPDKLVNSAHRTYKWGGEMRVEYAITVRLLVNNTIDVQVQGTLYEGTSEDNDDLDGQGGLTFQAGVGQTSGATLTITNTDEDDDDAGVLTISVKNVRNNN</sequence>
<evidence type="ECO:0000313" key="2">
    <source>
        <dbReference type="EMBL" id="UVI31002.1"/>
    </source>
</evidence>
<dbReference type="InterPro" id="IPR013784">
    <property type="entry name" value="Carb-bd-like_fold"/>
</dbReference>
<dbReference type="SUPFAM" id="SSF49452">
    <property type="entry name" value="Starch-binding domain-like"/>
    <property type="match status" value="1"/>
</dbReference>
<dbReference type="PROSITE" id="PS50093">
    <property type="entry name" value="PKD"/>
    <property type="match status" value="1"/>
</dbReference>
<accession>A0ABY5SE09</accession>